<keyword evidence="5" id="KW-0808">Transferase</keyword>
<keyword evidence="5" id="KW-0032">Aminotransferase</keyword>
<dbReference type="PANTHER" id="PTHR32328:SF0">
    <property type="entry name" value="L-SERYL-TRNA(SEC) SELENIUM TRANSFERASE"/>
    <property type="match status" value="1"/>
</dbReference>
<comment type="caution">
    <text evidence="5">The sequence shown here is derived from an EMBL/GenBank/DDBJ whole genome shotgun (WGS) entry which is preliminary data.</text>
</comment>
<dbReference type="InterPro" id="IPR000192">
    <property type="entry name" value="Aminotrans_V_dom"/>
</dbReference>
<dbReference type="PANTHER" id="PTHR32328">
    <property type="entry name" value="L-SERYL-TRNA(SEC) SELENIUM TRANSFERASE"/>
    <property type="match status" value="1"/>
</dbReference>
<evidence type="ECO:0000256" key="2">
    <source>
        <dbReference type="ARBA" id="ARBA00022898"/>
    </source>
</evidence>
<proteinExistence type="predicted"/>
<comment type="cofactor">
    <cofactor evidence="1">
        <name>pyridoxal 5'-phosphate</name>
        <dbReference type="ChEBI" id="CHEBI:597326"/>
    </cofactor>
</comment>
<dbReference type="RefSeq" id="WP_345030594.1">
    <property type="nucleotide sequence ID" value="NZ_BAABEY010000028.1"/>
</dbReference>
<evidence type="ECO:0000256" key="3">
    <source>
        <dbReference type="SAM" id="SignalP"/>
    </source>
</evidence>
<evidence type="ECO:0000313" key="5">
    <source>
        <dbReference type="EMBL" id="GAA4442635.1"/>
    </source>
</evidence>
<dbReference type="Pfam" id="PF00266">
    <property type="entry name" value="Aminotran_5"/>
    <property type="match status" value="1"/>
</dbReference>
<feature type="chain" id="PRO_5047162260" evidence="3">
    <location>
        <begin position="25"/>
        <end position="399"/>
    </location>
</feature>
<keyword evidence="2" id="KW-0663">Pyridoxal phosphate</keyword>
<protein>
    <submittedName>
        <fullName evidence="5">Aminotransferase class V-fold PLP-dependent enzyme</fullName>
    </submittedName>
</protein>
<feature type="signal peptide" evidence="3">
    <location>
        <begin position="1"/>
        <end position="24"/>
    </location>
</feature>
<dbReference type="EMBL" id="BAABEY010000028">
    <property type="protein sequence ID" value="GAA4442635.1"/>
    <property type="molecule type" value="Genomic_DNA"/>
</dbReference>
<dbReference type="Gene3D" id="3.40.640.10">
    <property type="entry name" value="Type I PLP-dependent aspartate aminotransferase-like (Major domain)"/>
    <property type="match status" value="1"/>
</dbReference>
<keyword evidence="6" id="KW-1185">Reference proteome</keyword>
<accession>A0ABP8M1L7</accession>
<dbReference type="SUPFAM" id="SSF53383">
    <property type="entry name" value="PLP-dependent transferases"/>
    <property type="match status" value="1"/>
</dbReference>
<evidence type="ECO:0000313" key="6">
    <source>
        <dbReference type="Proteomes" id="UP001501508"/>
    </source>
</evidence>
<dbReference type="Proteomes" id="UP001501508">
    <property type="component" value="Unassembled WGS sequence"/>
</dbReference>
<dbReference type="InterPro" id="IPR015424">
    <property type="entry name" value="PyrdxlP-dep_Trfase"/>
</dbReference>
<dbReference type="InterPro" id="IPR015421">
    <property type="entry name" value="PyrdxlP-dep_Trfase_major"/>
</dbReference>
<keyword evidence="3" id="KW-0732">Signal</keyword>
<reference evidence="6" key="1">
    <citation type="journal article" date="2019" name="Int. J. Syst. Evol. Microbiol.">
        <title>The Global Catalogue of Microorganisms (GCM) 10K type strain sequencing project: providing services to taxonomists for standard genome sequencing and annotation.</title>
        <authorList>
            <consortium name="The Broad Institute Genomics Platform"/>
            <consortium name="The Broad Institute Genome Sequencing Center for Infectious Disease"/>
            <person name="Wu L."/>
            <person name="Ma J."/>
        </authorList>
    </citation>
    <scope>NUCLEOTIDE SEQUENCE [LARGE SCALE GENOMIC DNA]</scope>
    <source>
        <strain evidence="6">JCM 31920</strain>
    </source>
</reference>
<organism evidence="5 6">
    <name type="scientific">Ravibacter arvi</name>
    <dbReference type="NCBI Taxonomy" id="2051041"/>
    <lineage>
        <taxon>Bacteria</taxon>
        <taxon>Pseudomonadati</taxon>
        <taxon>Bacteroidota</taxon>
        <taxon>Cytophagia</taxon>
        <taxon>Cytophagales</taxon>
        <taxon>Spirosomataceae</taxon>
        <taxon>Ravibacter</taxon>
    </lineage>
</organism>
<evidence type="ECO:0000256" key="1">
    <source>
        <dbReference type="ARBA" id="ARBA00001933"/>
    </source>
</evidence>
<feature type="domain" description="Aminotransferase class V" evidence="4">
    <location>
        <begin position="163"/>
        <end position="258"/>
    </location>
</feature>
<gene>
    <name evidence="5" type="ORF">GCM10023091_29760</name>
</gene>
<name>A0ABP8M1L7_9BACT</name>
<sequence>MLNRRQVIKKLSVVPLIGSLESNAAPPAPPIDWVKDLGIRTFINAAGTYTSMTGSLMPDEVMLAIRNASTSFMMLDDVQTKVGERIASITHAEAAVVTAGCFSALTLGLAGVLTGTDQAKVEALPHLEGTGMKSEVIMQKGHSIGYSHALTNTGCRIIYIETREELEKAISERTALMWFLNIQSDKGQIGHEEWVTIAKKKGIPTMIDIAADVPPVENLWRFNDMGFDLVCVSGGKAMRGPQSAGILMGKKHLIEAARLSMPPRGSTIGRGMKVNKEEIIGMYAALDRFVKLDQKKEWQIWEQRTATIENAAKSVSGVTTKVTHPPLGNHTPTLNVAWDSSKIRLDTKGLLEKLRNGEPSIEVMGAGPAAINITTWMLKSGEEKIVASRLKEVLSQAAR</sequence>
<dbReference type="GO" id="GO:0008483">
    <property type="term" value="F:transaminase activity"/>
    <property type="evidence" value="ECO:0007669"/>
    <property type="project" value="UniProtKB-KW"/>
</dbReference>
<evidence type="ECO:0000259" key="4">
    <source>
        <dbReference type="Pfam" id="PF00266"/>
    </source>
</evidence>